<keyword evidence="2" id="KW-1185">Reference proteome</keyword>
<proteinExistence type="predicted"/>
<protein>
    <submittedName>
        <fullName evidence="1">Uncharacterized protein</fullName>
    </submittedName>
</protein>
<dbReference type="RefSeq" id="WP_152626201.1">
    <property type="nucleotide sequence ID" value="NZ_JXYS01000137.1"/>
</dbReference>
<dbReference type="OrthoDB" id="3579809at2"/>
<sequence length="186" mass="21054">MMKKIDDHVAEQIRESITEAINSAIRDKTREDEVISELVIAATQVGLDHSQELLSQAVLAARHAGVSWSEIGDQLGVTKQAAQQRYRVTKTPVVGATQRLLKPVTALNEMAKLADAGAHGWHSISYGWLYHLLEKSDQQWEHHRDGFPIPGNRKRLEADGWTWIGTTYPWQYFKRPLDTPAFKESL</sequence>
<evidence type="ECO:0000313" key="2">
    <source>
        <dbReference type="Proteomes" id="UP000032360"/>
    </source>
</evidence>
<dbReference type="Proteomes" id="UP000032360">
    <property type="component" value="Unassembled WGS sequence"/>
</dbReference>
<reference evidence="1 2" key="1">
    <citation type="submission" date="2015-01" db="EMBL/GenBank/DDBJ databases">
        <title>Draft genome of the acidophilic iron oxidizer Acidithrix ferrooxidans strain Py-F3.</title>
        <authorList>
            <person name="Poehlein A."/>
            <person name="Eisen S."/>
            <person name="Schloemann M."/>
            <person name="Johnson B.D."/>
            <person name="Daniel R."/>
            <person name="Muehling M."/>
        </authorList>
    </citation>
    <scope>NUCLEOTIDE SEQUENCE [LARGE SCALE GENOMIC DNA]</scope>
    <source>
        <strain evidence="1 2">Py-F3</strain>
    </source>
</reference>
<accession>A0A0D8HCJ9</accession>
<gene>
    <name evidence="1" type="ORF">AXFE_35380</name>
</gene>
<dbReference type="EMBL" id="JXYS01000137">
    <property type="protein sequence ID" value="KJF15614.1"/>
    <property type="molecule type" value="Genomic_DNA"/>
</dbReference>
<dbReference type="AlphaFoldDB" id="A0A0D8HCJ9"/>
<name>A0A0D8HCJ9_9ACTN</name>
<evidence type="ECO:0000313" key="1">
    <source>
        <dbReference type="EMBL" id="KJF15614.1"/>
    </source>
</evidence>
<comment type="caution">
    <text evidence="1">The sequence shown here is derived from an EMBL/GenBank/DDBJ whole genome shotgun (WGS) entry which is preliminary data.</text>
</comment>
<organism evidence="1 2">
    <name type="scientific">Acidithrix ferrooxidans</name>
    <dbReference type="NCBI Taxonomy" id="1280514"/>
    <lineage>
        <taxon>Bacteria</taxon>
        <taxon>Bacillati</taxon>
        <taxon>Actinomycetota</taxon>
        <taxon>Acidimicrobiia</taxon>
        <taxon>Acidimicrobiales</taxon>
        <taxon>Acidimicrobiaceae</taxon>
        <taxon>Acidithrix</taxon>
    </lineage>
</organism>